<dbReference type="Proteomes" id="UP001157915">
    <property type="component" value="Unassembled WGS sequence"/>
</dbReference>
<evidence type="ECO:0000313" key="2">
    <source>
        <dbReference type="EMBL" id="SMP25236.1"/>
    </source>
</evidence>
<dbReference type="RefSeq" id="WP_283413270.1">
    <property type="nucleotide sequence ID" value="NZ_FXUA01000004.1"/>
</dbReference>
<gene>
    <name evidence="2" type="ORF">SAMN06265367_104155</name>
</gene>
<evidence type="ECO:0000313" key="3">
    <source>
        <dbReference type="Proteomes" id="UP001157915"/>
    </source>
</evidence>
<evidence type="ECO:0000259" key="1">
    <source>
        <dbReference type="Pfam" id="PF08447"/>
    </source>
</evidence>
<organism evidence="2 3">
    <name type="scientific">Algoriphagus winogradskyi</name>
    <dbReference type="NCBI Taxonomy" id="237017"/>
    <lineage>
        <taxon>Bacteria</taxon>
        <taxon>Pseudomonadati</taxon>
        <taxon>Bacteroidota</taxon>
        <taxon>Cytophagia</taxon>
        <taxon>Cytophagales</taxon>
        <taxon>Cyclobacteriaceae</taxon>
        <taxon>Algoriphagus</taxon>
    </lineage>
</organism>
<dbReference type="EMBL" id="FXUA01000004">
    <property type="protein sequence ID" value="SMP25236.1"/>
    <property type="molecule type" value="Genomic_DNA"/>
</dbReference>
<sequence>MKEVKDFINVPAGSDELATWNYNPVTNSFFANERLKTWFGLEAKDEFDLEMAINAIVPEDRERVKVAIQSALTIESRGEYDIEYTIVNPMTGVKRKVHAIGNVWYSDHECSKWLNGTLEDISQ</sequence>
<comment type="caution">
    <text evidence="2">The sequence shown here is derived from an EMBL/GenBank/DDBJ whole genome shotgun (WGS) entry which is preliminary data.</text>
</comment>
<reference evidence="2 3" key="1">
    <citation type="submission" date="2017-05" db="EMBL/GenBank/DDBJ databases">
        <authorList>
            <person name="Varghese N."/>
            <person name="Submissions S."/>
        </authorList>
    </citation>
    <scope>NUCLEOTIDE SEQUENCE [LARGE SCALE GENOMIC DNA]</scope>
    <source>
        <strain evidence="2 3">DSM 15360</strain>
    </source>
</reference>
<keyword evidence="3" id="KW-1185">Reference proteome</keyword>
<name>A0ABY1P3Q3_9BACT</name>
<proteinExistence type="predicted"/>
<protein>
    <submittedName>
        <fullName evidence="2">PAS fold-containing protein</fullName>
    </submittedName>
</protein>
<dbReference type="Gene3D" id="3.30.450.20">
    <property type="entry name" value="PAS domain"/>
    <property type="match status" value="1"/>
</dbReference>
<dbReference type="Pfam" id="PF08447">
    <property type="entry name" value="PAS_3"/>
    <property type="match status" value="1"/>
</dbReference>
<feature type="domain" description="PAS fold-3" evidence="1">
    <location>
        <begin position="30"/>
        <end position="113"/>
    </location>
</feature>
<accession>A0ABY1P3Q3</accession>
<dbReference type="InterPro" id="IPR013655">
    <property type="entry name" value="PAS_fold_3"/>
</dbReference>